<keyword evidence="4 6" id="KW-1133">Transmembrane helix</keyword>
<dbReference type="Proteomes" id="UP000244855">
    <property type="component" value="Unassembled WGS sequence"/>
</dbReference>
<evidence type="ECO:0008006" key="10">
    <source>
        <dbReference type="Google" id="ProtNLM"/>
    </source>
</evidence>
<dbReference type="OrthoDB" id="10267969at2759"/>
<evidence type="ECO:0000313" key="8">
    <source>
        <dbReference type="EMBL" id="PVI04597.1"/>
    </source>
</evidence>
<evidence type="ECO:0000256" key="4">
    <source>
        <dbReference type="ARBA" id="ARBA00022989"/>
    </source>
</evidence>
<dbReference type="AlphaFoldDB" id="A0A2V1E236"/>
<feature type="transmembrane region" description="Helical" evidence="6">
    <location>
        <begin position="43"/>
        <end position="60"/>
    </location>
</feature>
<reference evidence="8 9" key="1">
    <citation type="journal article" date="2018" name="Sci. Rep.">
        <title>Comparative genomics provides insights into the lifestyle and reveals functional heterogeneity of dark septate endophytic fungi.</title>
        <authorList>
            <person name="Knapp D.G."/>
            <person name="Nemeth J.B."/>
            <person name="Barry K."/>
            <person name="Hainaut M."/>
            <person name="Henrissat B."/>
            <person name="Johnson J."/>
            <person name="Kuo A."/>
            <person name="Lim J.H.P."/>
            <person name="Lipzen A."/>
            <person name="Nolan M."/>
            <person name="Ohm R.A."/>
            <person name="Tamas L."/>
            <person name="Grigoriev I.V."/>
            <person name="Spatafora J.W."/>
            <person name="Nagy L.G."/>
            <person name="Kovacs G.M."/>
        </authorList>
    </citation>
    <scope>NUCLEOTIDE SEQUENCE [LARGE SCALE GENOMIC DNA]</scope>
    <source>
        <strain evidence="8 9">DSE2036</strain>
    </source>
</reference>
<evidence type="ECO:0000256" key="6">
    <source>
        <dbReference type="RuleBase" id="RU363053"/>
    </source>
</evidence>
<evidence type="ECO:0000256" key="5">
    <source>
        <dbReference type="ARBA" id="ARBA00023136"/>
    </source>
</evidence>
<evidence type="ECO:0000256" key="2">
    <source>
        <dbReference type="ARBA" id="ARBA00006824"/>
    </source>
</evidence>
<name>A0A2V1E236_9PLEO</name>
<dbReference type="PANTHER" id="PTHR11266">
    <property type="entry name" value="PEROXISOMAL MEMBRANE PROTEIN 2, PXMP2 MPV17"/>
    <property type="match status" value="1"/>
</dbReference>
<keyword evidence="5 6" id="KW-0472">Membrane</keyword>
<evidence type="ECO:0000313" key="9">
    <source>
        <dbReference type="Proteomes" id="UP000244855"/>
    </source>
</evidence>
<proteinExistence type="inferred from homology"/>
<organism evidence="8 9">
    <name type="scientific">Periconia macrospinosa</name>
    <dbReference type="NCBI Taxonomy" id="97972"/>
    <lineage>
        <taxon>Eukaryota</taxon>
        <taxon>Fungi</taxon>
        <taxon>Dikarya</taxon>
        <taxon>Ascomycota</taxon>
        <taxon>Pezizomycotina</taxon>
        <taxon>Dothideomycetes</taxon>
        <taxon>Pleosporomycetidae</taxon>
        <taxon>Pleosporales</taxon>
        <taxon>Massarineae</taxon>
        <taxon>Periconiaceae</taxon>
        <taxon>Periconia</taxon>
    </lineage>
</organism>
<evidence type="ECO:0000256" key="1">
    <source>
        <dbReference type="ARBA" id="ARBA00004141"/>
    </source>
</evidence>
<feature type="compositionally biased region" description="Basic and acidic residues" evidence="7">
    <location>
        <begin position="95"/>
        <end position="109"/>
    </location>
</feature>
<evidence type="ECO:0000256" key="3">
    <source>
        <dbReference type="ARBA" id="ARBA00022692"/>
    </source>
</evidence>
<dbReference type="InterPro" id="IPR007248">
    <property type="entry name" value="Mpv17_PMP22"/>
</dbReference>
<feature type="region of interest" description="Disordered" evidence="7">
    <location>
        <begin position="95"/>
        <end position="114"/>
    </location>
</feature>
<sequence>MPLSPIASSCLISLAIGCASNLIAQRLKAYNAGTPFVFDEPLFWRFAVLSVVTTPVNYWWQVWLERNFPGWRPTSGSDKKADISDAEKGTLFKEKEDVDKKHSGSKDKSSSPNNIRVHNRVRDWRNIFCKWFLDCMTLGALINTALFLILMGIMEGKSYAQIETHLRKDMWQIIWDSYKIWPVANFVSTMWCPVEKRIVFLSACGLVWNVYLTLVAARL</sequence>
<keyword evidence="9" id="KW-1185">Reference proteome</keyword>
<dbReference type="STRING" id="97972.A0A2V1E236"/>
<feature type="transmembrane region" description="Helical" evidence="6">
    <location>
        <begin position="198"/>
        <end position="217"/>
    </location>
</feature>
<comment type="subcellular location">
    <subcellularLocation>
        <location evidence="1">Membrane</location>
        <topology evidence="1">Multi-pass membrane protein</topology>
    </subcellularLocation>
</comment>
<keyword evidence="3 6" id="KW-0812">Transmembrane</keyword>
<accession>A0A2V1E236</accession>
<dbReference type="EMBL" id="KZ805320">
    <property type="protein sequence ID" value="PVI04597.1"/>
    <property type="molecule type" value="Genomic_DNA"/>
</dbReference>
<gene>
    <name evidence="8" type="ORF">DM02DRAFT_611421</name>
</gene>
<feature type="transmembrane region" description="Helical" evidence="6">
    <location>
        <begin position="131"/>
        <end position="154"/>
    </location>
</feature>
<dbReference type="Pfam" id="PF04117">
    <property type="entry name" value="Mpv17_PMP22"/>
    <property type="match status" value="1"/>
</dbReference>
<evidence type="ECO:0000256" key="7">
    <source>
        <dbReference type="SAM" id="MobiDB-lite"/>
    </source>
</evidence>
<dbReference type="GO" id="GO:0005778">
    <property type="term" value="C:peroxisomal membrane"/>
    <property type="evidence" value="ECO:0007669"/>
    <property type="project" value="TreeGrafter"/>
</dbReference>
<dbReference type="PANTHER" id="PTHR11266:SF80">
    <property type="entry name" value="PEROXISOMAL MEMBRANE PROTEIN 2"/>
    <property type="match status" value="1"/>
</dbReference>
<protein>
    <recommendedName>
        <fullName evidence="10">Integral membrane protein-like protein</fullName>
    </recommendedName>
</protein>
<comment type="similarity">
    <text evidence="2 6">Belongs to the peroxisomal membrane protein PXMP2/4 family.</text>
</comment>